<dbReference type="OrthoDB" id="3162794at2759"/>
<organism evidence="1 2">
    <name type="scientific">Asterophora parasitica</name>
    <dbReference type="NCBI Taxonomy" id="117018"/>
    <lineage>
        <taxon>Eukaryota</taxon>
        <taxon>Fungi</taxon>
        <taxon>Dikarya</taxon>
        <taxon>Basidiomycota</taxon>
        <taxon>Agaricomycotina</taxon>
        <taxon>Agaricomycetes</taxon>
        <taxon>Agaricomycetidae</taxon>
        <taxon>Agaricales</taxon>
        <taxon>Tricholomatineae</taxon>
        <taxon>Lyophyllaceae</taxon>
        <taxon>Asterophora</taxon>
    </lineage>
</organism>
<dbReference type="Gene3D" id="3.80.10.10">
    <property type="entry name" value="Ribonuclease Inhibitor"/>
    <property type="match status" value="1"/>
</dbReference>
<evidence type="ECO:0000313" key="2">
    <source>
        <dbReference type="Proteomes" id="UP000775547"/>
    </source>
</evidence>
<keyword evidence="2" id="KW-1185">Reference proteome</keyword>
<gene>
    <name evidence="1" type="ORF">DXG03_008519</name>
</gene>
<evidence type="ECO:0000313" key="1">
    <source>
        <dbReference type="EMBL" id="KAG5644424.1"/>
    </source>
</evidence>
<sequence length="378" mass="43609">MLAKRPDICAHIRKLTVRPNYYLSWPTRDETLRETWVAHMIENISGDLVLLDTFDWDGLEMPQDNLFPPLEDLPAELCVMLIERSPDLEELSISARWQKLHSLTLGSFGYMRDFTLGAADAASFSEFLECHPTLRYIRLQWNFKRWMSPTQVPMHLSPNALPELDTFVGIYQQVSELPNRKTIETLDLTCEPLHEERLGIICPILRTLTSLVSLDLWTHLLYPNQDNTRFFFSILSSCPGLIDLHFMCTMTFTTKPLQQLISQLHLLPALKRFSLTKGHKYGDETMLESALRILRSKPTLQQINIRWAREKAPNHLKQEGTYDITTNDAGEPLYLMVHEQGIPIVGRPFDREYKFSMPQPAVNSATRKAGKLARVLNM</sequence>
<name>A0A9P7G5U7_9AGAR</name>
<evidence type="ECO:0008006" key="3">
    <source>
        <dbReference type="Google" id="ProtNLM"/>
    </source>
</evidence>
<reference evidence="1" key="2">
    <citation type="submission" date="2021-10" db="EMBL/GenBank/DDBJ databases">
        <title>Phylogenomics reveals ancestral predisposition of the termite-cultivated fungus Termitomyces towards a domesticated lifestyle.</title>
        <authorList>
            <person name="Auxier B."/>
            <person name="Grum-Grzhimaylo A."/>
            <person name="Cardenas M.E."/>
            <person name="Lodge J.D."/>
            <person name="Laessoe T."/>
            <person name="Pedersen O."/>
            <person name="Smith M.E."/>
            <person name="Kuyper T.W."/>
            <person name="Franco-Molano E.A."/>
            <person name="Baroni T.J."/>
            <person name="Aanen D.K."/>
        </authorList>
    </citation>
    <scope>NUCLEOTIDE SEQUENCE</scope>
    <source>
        <strain evidence="1">AP01</strain>
        <tissue evidence="1">Mycelium</tissue>
    </source>
</reference>
<comment type="caution">
    <text evidence="1">The sequence shown here is derived from an EMBL/GenBank/DDBJ whole genome shotgun (WGS) entry which is preliminary data.</text>
</comment>
<dbReference type="Proteomes" id="UP000775547">
    <property type="component" value="Unassembled WGS sequence"/>
</dbReference>
<protein>
    <recommendedName>
        <fullName evidence="3">F-box domain-containing protein</fullName>
    </recommendedName>
</protein>
<dbReference type="InterPro" id="IPR032675">
    <property type="entry name" value="LRR_dom_sf"/>
</dbReference>
<accession>A0A9P7G5U7</accession>
<proteinExistence type="predicted"/>
<dbReference type="SUPFAM" id="SSF52047">
    <property type="entry name" value="RNI-like"/>
    <property type="match status" value="1"/>
</dbReference>
<dbReference type="AlphaFoldDB" id="A0A9P7G5U7"/>
<reference evidence="1" key="1">
    <citation type="submission" date="2020-07" db="EMBL/GenBank/DDBJ databases">
        <authorList>
            <person name="Nieuwenhuis M."/>
            <person name="Van De Peppel L.J.J."/>
        </authorList>
    </citation>
    <scope>NUCLEOTIDE SEQUENCE</scope>
    <source>
        <strain evidence="1">AP01</strain>
        <tissue evidence="1">Mycelium</tissue>
    </source>
</reference>
<dbReference type="EMBL" id="JABCKV010000070">
    <property type="protein sequence ID" value="KAG5644424.1"/>
    <property type="molecule type" value="Genomic_DNA"/>
</dbReference>